<feature type="transmembrane region" description="Helical" evidence="2">
    <location>
        <begin position="392"/>
        <end position="413"/>
    </location>
</feature>
<organism evidence="4 5">
    <name type="scientific">Nocardiopsis aegyptia</name>
    <dbReference type="NCBI Taxonomy" id="220378"/>
    <lineage>
        <taxon>Bacteria</taxon>
        <taxon>Bacillati</taxon>
        <taxon>Actinomycetota</taxon>
        <taxon>Actinomycetes</taxon>
        <taxon>Streptosporangiales</taxon>
        <taxon>Nocardiopsidaceae</taxon>
        <taxon>Nocardiopsis</taxon>
    </lineage>
</organism>
<keyword evidence="5" id="KW-1185">Reference proteome</keyword>
<feature type="transmembrane region" description="Helical" evidence="2">
    <location>
        <begin position="254"/>
        <end position="276"/>
    </location>
</feature>
<feature type="transmembrane region" description="Helical" evidence="2">
    <location>
        <begin position="335"/>
        <end position="359"/>
    </location>
</feature>
<evidence type="ECO:0000256" key="2">
    <source>
        <dbReference type="SAM" id="Phobius"/>
    </source>
</evidence>
<dbReference type="AlphaFoldDB" id="A0A7Z0EQN8"/>
<feature type="domain" description="DUF7847" evidence="3">
    <location>
        <begin position="173"/>
        <end position="458"/>
    </location>
</feature>
<feature type="transmembrane region" description="Helical" evidence="2">
    <location>
        <begin position="296"/>
        <end position="329"/>
    </location>
</feature>
<feature type="compositionally biased region" description="Low complexity" evidence="1">
    <location>
        <begin position="26"/>
        <end position="35"/>
    </location>
</feature>
<dbReference type="RefSeq" id="WP_246406353.1">
    <property type="nucleotide sequence ID" value="NZ_JACCFS010000001.1"/>
</dbReference>
<evidence type="ECO:0000256" key="1">
    <source>
        <dbReference type="SAM" id="MobiDB-lite"/>
    </source>
</evidence>
<name>A0A7Z0EQN8_9ACTN</name>
<feature type="transmembrane region" description="Helical" evidence="2">
    <location>
        <begin position="433"/>
        <end position="466"/>
    </location>
</feature>
<proteinExistence type="predicted"/>
<reference evidence="4 5" key="1">
    <citation type="submission" date="2020-07" db="EMBL/GenBank/DDBJ databases">
        <title>Sequencing the genomes of 1000 actinobacteria strains.</title>
        <authorList>
            <person name="Klenk H.-P."/>
        </authorList>
    </citation>
    <scope>NUCLEOTIDE SEQUENCE [LARGE SCALE GENOMIC DNA]</scope>
    <source>
        <strain evidence="4 5">DSM 44442</strain>
    </source>
</reference>
<comment type="caution">
    <text evidence="4">The sequence shown here is derived from an EMBL/GenBank/DDBJ whole genome shotgun (WGS) entry which is preliminary data.</text>
</comment>
<dbReference type="PANTHER" id="PTHR33133">
    <property type="entry name" value="OS08G0107100 PROTEIN-RELATED"/>
    <property type="match status" value="1"/>
</dbReference>
<evidence type="ECO:0000259" key="3">
    <source>
        <dbReference type="Pfam" id="PF25231"/>
    </source>
</evidence>
<dbReference type="EMBL" id="JACCFS010000001">
    <property type="protein sequence ID" value="NYJ36485.1"/>
    <property type="molecule type" value="Genomic_DNA"/>
</dbReference>
<feature type="region of interest" description="Disordered" evidence="1">
    <location>
        <begin position="1"/>
        <end position="167"/>
    </location>
</feature>
<keyword evidence="2" id="KW-0812">Transmembrane</keyword>
<gene>
    <name evidence="4" type="ORF">HNR10_004366</name>
</gene>
<evidence type="ECO:0000313" key="4">
    <source>
        <dbReference type="EMBL" id="NYJ36485.1"/>
    </source>
</evidence>
<dbReference type="InterPro" id="IPR057169">
    <property type="entry name" value="DUF7847"/>
</dbReference>
<dbReference type="Proteomes" id="UP000572051">
    <property type="component" value="Unassembled WGS sequence"/>
</dbReference>
<dbReference type="PANTHER" id="PTHR33133:SF1">
    <property type="entry name" value="EXPRESSED PROTEIN-RELATED"/>
    <property type="match status" value="1"/>
</dbReference>
<keyword evidence="2" id="KW-0472">Membrane</keyword>
<keyword evidence="2" id="KW-1133">Transmembrane helix</keyword>
<feature type="compositionally biased region" description="Low complexity" evidence="1">
    <location>
        <begin position="117"/>
        <end position="134"/>
    </location>
</feature>
<feature type="transmembrane region" description="Helical" evidence="2">
    <location>
        <begin position="193"/>
        <end position="215"/>
    </location>
</feature>
<sequence length="500" mass="51030">MTQEDGRRDEPEAATERSDEERTDTPGAADSEAGPAPEPSSPGDGGTVSGAPRFEAPEGAQSGFAAPGGDSPESGQHGFTAPGGYAADSAQPGFAAPGSGTPENAHQGFAPPGGGSYAAAGHQAQGQWGAPGYAAPGGYGHPGQGHPPGPGYGGGPGRPAMAPRPGVVPLRPMTVGDLLNGAFSLIRHNPKTFVGVSIIVMAVASIVSSIGFGGYMSDYGRFMDQALTDPNSIDPDDPLPFSTWSIVALYGGSLISYAGTIVLTGLLTCAIGLAVLGRKLSPSEAWAAAKPRLGAVAGLALLQLAIFFGLSVVVFGLIAVGFVAGFALLSSGAEAAGAVVMVLTVVIGLLGGLVLAAWISVRIYFAMPVVVLERLSPGQALARSWRLTQGSWWRVLGILLLTMLLVGVVGQLLTTPFTLLSILPSFIFPGAAWVPVAAGAVIYVGSVLISSFTTPFTVGVTTLLYIDLRMRREGLDLKLHTASQAGHEVGPEIYLPEPRA</sequence>
<feature type="compositionally biased region" description="Basic and acidic residues" evidence="1">
    <location>
        <begin position="1"/>
        <end position="24"/>
    </location>
</feature>
<evidence type="ECO:0000313" key="5">
    <source>
        <dbReference type="Proteomes" id="UP000572051"/>
    </source>
</evidence>
<accession>A0A7Z0EQN8</accession>
<dbReference type="Pfam" id="PF25231">
    <property type="entry name" value="DUF7847"/>
    <property type="match status" value="1"/>
</dbReference>
<protein>
    <recommendedName>
        <fullName evidence="3">DUF7847 domain-containing protein</fullName>
    </recommendedName>
</protein>